<evidence type="ECO:0000313" key="3">
    <source>
        <dbReference type="Proteomes" id="UP001295444"/>
    </source>
</evidence>
<feature type="compositionally biased region" description="Basic residues" evidence="1">
    <location>
        <begin position="93"/>
        <end position="104"/>
    </location>
</feature>
<accession>A0AAD1QXM9</accession>
<keyword evidence="3" id="KW-1185">Reference proteome</keyword>
<evidence type="ECO:0000313" key="2">
    <source>
        <dbReference type="EMBL" id="CAH2219597.1"/>
    </source>
</evidence>
<reference evidence="2" key="1">
    <citation type="submission" date="2022-03" db="EMBL/GenBank/DDBJ databases">
        <authorList>
            <person name="Alioto T."/>
            <person name="Alioto T."/>
            <person name="Gomez Garrido J."/>
        </authorList>
    </citation>
    <scope>NUCLEOTIDE SEQUENCE</scope>
</reference>
<gene>
    <name evidence="2" type="ORF">PECUL_23A019473</name>
</gene>
<feature type="compositionally biased region" description="Low complexity" evidence="1">
    <location>
        <begin position="67"/>
        <end position="80"/>
    </location>
</feature>
<dbReference type="Proteomes" id="UP001295444">
    <property type="component" value="Chromosome 01"/>
</dbReference>
<name>A0AAD1QXM9_PELCU</name>
<sequence length="104" mass="10924">MDAILHGSPASTDNPLRISGTGDHQPVGPVDTTPGLPGLPTDALFIHTTRQKTNPQISGLPRPPTSTATTRGTDSGQTTTNHPAKKWGGDHRSHSKLHPGTHKT</sequence>
<evidence type="ECO:0000256" key="1">
    <source>
        <dbReference type="SAM" id="MobiDB-lite"/>
    </source>
</evidence>
<proteinExistence type="predicted"/>
<dbReference type="AlphaFoldDB" id="A0AAD1QXM9"/>
<organism evidence="2 3">
    <name type="scientific">Pelobates cultripes</name>
    <name type="common">Western spadefoot toad</name>
    <dbReference type="NCBI Taxonomy" id="61616"/>
    <lineage>
        <taxon>Eukaryota</taxon>
        <taxon>Metazoa</taxon>
        <taxon>Chordata</taxon>
        <taxon>Craniata</taxon>
        <taxon>Vertebrata</taxon>
        <taxon>Euteleostomi</taxon>
        <taxon>Amphibia</taxon>
        <taxon>Batrachia</taxon>
        <taxon>Anura</taxon>
        <taxon>Pelobatoidea</taxon>
        <taxon>Pelobatidae</taxon>
        <taxon>Pelobates</taxon>
    </lineage>
</organism>
<dbReference type="EMBL" id="OW240912">
    <property type="protein sequence ID" value="CAH2219597.1"/>
    <property type="molecule type" value="Genomic_DNA"/>
</dbReference>
<protein>
    <submittedName>
        <fullName evidence="2">Uncharacterized protein</fullName>
    </submittedName>
</protein>
<feature type="region of interest" description="Disordered" evidence="1">
    <location>
        <begin position="1"/>
        <end position="104"/>
    </location>
</feature>